<dbReference type="Gene3D" id="2.60.120.200">
    <property type="match status" value="1"/>
</dbReference>
<dbReference type="InterPro" id="IPR013320">
    <property type="entry name" value="ConA-like_dom_sf"/>
</dbReference>
<evidence type="ECO:0000313" key="3">
    <source>
        <dbReference type="Proteomes" id="UP000001949"/>
    </source>
</evidence>
<dbReference type="OMA" id="NNHMHKL"/>
<evidence type="ECO:0000313" key="2">
    <source>
        <dbReference type="EMBL" id="EAN33494.1"/>
    </source>
</evidence>
<protein>
    <recommendedName>
        <fullName evidence="1">DUF8019 domain-containing protein</fullName>
    </recommendedName>
</protein>
<proteinExistence type="predicted"/>
<name>Q4N964_THEPA</name>
<evidence type="ECO:0000259" key="1">
    <source>
        <dbReference type="Pfam" id="PF26058"/>
    </source>
</evidence>
<dbReference type="SUPFAM" id="SSF49899">
    <property type="entry name" value="Concanavalin A-like lectins/glucanases"/>
    <property type="match status" value="1"/>
</dbReference>
<dbReference type="InterPro" id="IPR058332">
    <property type="entry name" value="DUF8019"/>
</dbReference>
<keyword evidence="3" id="KW-1185">Reference proteome</keyword>
<dbReference type="EMBL" id="AAGK01000001">
    <property type="protein sequence ID" value="EAN33494.1"/>
    <property type="molecule type" value="Genomic_DNA"/>
</dbReference>
<sequence>MAPFFISGRLVSDNITPPSFKLFFCKLSKCVTLLLLLYSRVSQSSDDIQKLKNDIMVMDSNVHDLARVLDKSLYNSFQISDSVCLGENVMTSGIKAKGLAGYWTFDKLYPVDETGNGNHFYSPVVSGPPSNGIFKSNSKTSRSRFQSFLQYGIRATESLDLGQFTITFRVYLLGDYSPNFRNFLSRNYYNPQSPNILFYPYNNKLSVRVFTESGDIEGLSSNSSIPSRRWTQVTIVCTENAVKIYINGLRGKPTVSSGDLVMGKALRYDGFAGYVDDLRIYNYGMGSHEVAAFVSDCLSGFDNSFRVQLGCTFCGHREANSNGFCPSGFKLCTLDQLYISGAHIARANGWLHSSNQIWYKNIKNTQNESRAALCCS</sequence>
<dbReference type="Proteomes" id="UP000001949">
    <property type="component" value="Unassembled WGS sequence"/>
</dbReference>
<dbReference type="eggNOG" id="ENOG502T08X">
    <property type="taxonomic scope" value="Eukaryota"/>
</dbReference>
<dbReference type="PANTHER" id="PTHR42535:SF2">
    <property type="entry name" value="CHROMOSOME UNDETERMINED SCAFFOLD_146, WHOLE GENOME SHOTGUN SEQUENCE"/>
    <property type="match status" value="1"/>
</dbReference>
<dbReference type="AlphaFoldDB" id="Q4N964"/>
<comment type="caution">
    <text evidence="2">The sequence shown here is derived from an EMBL/GenBank/DDBJ whole genome shotgun (WGS) entry which is preliminary data.</text>
</comment>
<organism evidence="2 3">
    <name type="scientific">Theileria parva</name>
    <name type="common">East coast fever infection agent</name>
    <dbReference type="NCBI Taxonomy" id="5875"/>
    <lineage>
        <taxon>Eukaryota</taxon>
        <taxon>Sar</taxon>
        <taxon>Alveolata</taxon>
        <taxon>Apicomplexa</taxon>
        <taxon>Aconoidasida</taxon>
        <taxon>Piroplasmida</taxon>
        <taxon>Theileriidae</taxon>
        <taxon>Theileria</taxon>
    </lineage>
</organism>
<dbReference type="Pfam" id="PF26058">
    <property type="entry name" value="DUF8019"/>
    <property type="match status" value="1"/>
</dbReference>
<dbReference type="VEuPathDB" id="PiroplasmaDB:TpMuguga_01g00250"/>
<gene>
    <name evidence="2" type="ordered locus">TP01_0250</name>
</gene>
<accession>Q4N964</accession>
<reference evidence="2 3" key="1">
    <citation type="journal article" date="2005" name="Science">
        <title>Genome sequence of Theileria parva, a bovine pathogen that transforms lymphocytes.</title>
        <authorList>
            <person name="Gardner M.J."/>
            <person name="Bishop R."/>
            <person name="Shah T."/>
            <person name="de Villiers E.P."/>
            <person name="Carlton J.M."/>
            <person name="Hall N."/>
            <person name="Ren Q."/>
            <person name="Paulsen I.T."/>
            <person name="Pain A."/>
            <person name="Berriman M."/>
            <person name="Wilson R.J.M."/>
            <person name="Sato S."/>
            <person name="Ralph S.A."/>
            <person name="Mann D.J."/>
            <person name="Xiong Z."/>
            <person name="Shallom S.J."/>
            <person name="Weidman J."/>
            <person name="Jiang L."/>
            <person name="Lynn J."/>
            <person name="Weaver B."/>
            <person name="Shoaibi A."/>
            <person name="Domingo A.R."/>
            <person name="Wasawo D."/>
            <person name="Crabtree J."/>
            <person name="Wortman J.R."/>
            <person name="Haas B."/>
            <person name="Angiuoli S.V."/>
            <person name="Creasy T.H."/>
            <person name="Lu C."/>
            <person name="Suh B."/>
            <person name="Silva J.C."/>
            <person name="Utterback T.R."/>
            <person name="Feldblyum T.V."/>
            <person name="Pertea M."/>
            <person name="Allen J."/>
            <person name="Nierman W.C."/>
            <person name="Taracha E.L.N."/>
            <person name="Salzberg S.L."/>
            <person name="White O.R."/>
            <person name="Fitzhugh H.A."/>
            <person name="Morzaria S."/>
            <person name="Venter J.C."/>
            <person name="Fraser C.M."/>
            <person name="Nene V."/>
        </authorList>
    </citation>
    <scope>NUCLEOTIDE SEQUENCE [LARGE SCALE GENOMIC DNA]</scope>
    <source>
        <strain evidence="2 3">Muguga</strain>
    </source>
</reference>
<dbReference type="Pfam" id="PF13385">
    <property type="entry name" value="Laminin_G_3"/>
    <property type="match status" value="1"/>
</dbReference>
<dbReference type="InParanoid" id="Q4N964"/>
<feature type="domain" description="DUF8019" evidence="1">
    <location>
        <begin position="306"/>
        <end position="376"/>
    </location>
</feature>
<dbReference type="PANTHER" id="PTHR42535">
    <property type="entry name" value="OOKINETE PROTEIN, PUTATIVE-RELATED"/>
    <property type="match status" value="1"/>
</dbReference>
<dbReference type="KEGG" id="tpv:TP01_0250"/>